<evidence type="ECO:0000256" key="1">
    <source>
        <dbReference type="ARBA" id="ARBA00022723"/>
    </source>
</evidence>
<evidence type="ECO:0000313" key="3">
    <source>
        <dbReference type="EMBL" id="RIH64545.1"/>
    </source>
</evidence>
<dbReference type="Pfam" id="PF07883">
    <property type="entry name" value="Cupin_2"/>
    <property type="match status" value="1"/>
</dbReference>
<protein>
    <submittedName>
        <fullName evidence="3">Cupin domain-containing protein</fullName>
    </submittedName>
</protein>
<keyword evidence="1" id="KW-0479">Metal-binding</keyword>
<dbReference type="Proteomes" id="UP000266441">
    <property type="component" value="Unassembled WGS sequence"/>
</dbReference>
<dbReference type="RefSeq" id="WP_119350703.1">
    <property type="nucleotide sequence ID" value="NZ_QWET01000010.1"/>
</dbReference>
<dbReference type="CDD" id="cd06985">
    <property type="entry name" value="cupin_BF4112"/>
    <property type="match status" value="1"/>
</dbReference>
<accession>A0A399CXS4</accession>
<dbReference type="GO" id="GO:0046872">
    <property type="term" value="F:metal ion binding"/>
    <property type="evidence" value="ECO:0007669"/>
    <property type="project" value="UniProtKB-KW"/>
</dbReference>
<dbReference type="PANTHER" id="PTHR35848:SF6">
    <property type="entry name" value="CUPIN TYPE-2 DOMAIN-CONTAINING PROTEIN"/>
    <property type="match status" value="1"/>
</dbReference>
<dbReference type="InterPro" id="IPR011051">
    <property type="entry name" value="RmlC_Cupin_sf"/>
</dbReference>
<proteinExistence type="predicted"/>
<keyword evidence="4" id="KW-1185">Reference proteome</keyword>
<dbReference type="OrthoDB" id="9804028at2"/>
<dbReference type="EMBL" id="QWET01000010">
    <property type="protein sequence ID" value="RIH64545.1"/>
    <property type="molecule type" value="Genomic_DNA"/>
</dbReference>
<gene>
    <name evidence="3" type="ORF">D1164_14410</name>
</gene>
<dbReference type="PANTHER" id="PTHR35848">
    <property type="entry name" value="OXALATE-BINDING PROTEIN"/>
    <property type="match status" value="1"/>
</dbReference>
<feature type="domain" description="Cupin type-2" evidence="2">
    <location>
        <begin position="57"/>
        <end position="126"/>
    </location>
</feature>
<dbReference type="InterPro" id="IPR014710">
    <property type="entry name" value="RmlC-like_jellyroll"/>
</dbReference>
<comment type="caution">
    <text evidence="3">The sequence shown here is derived from an EMBL/GenBank/DDBJ whole genome shotgun (WGS) entry which is preliminary data.</text>
</comment>
<dbReference type="SUPFAM" id="SSF51182">
    <property type="entry name" value="RmlC-like cupins"/>
    <property type="match status" value="1"/>
</dbReference>
<dbReference type="AlphaFoldDB" id="A0A399CXS4"/>
<dbReference type="InterPro" id="IPR051610">
    <property type="entry name" value="GPI/OXD"/>
</dbReference>
<evidence type="ECO:0000313" key="4">
    <source>
        <dbReference type="Proteomes" id="UP000266441"/>
    </source>
</evidence>
<name>A0A399CXS4_9BACT</name>
<dbReference type="InterPro" id="IPR013096">
    <property type="entry name" value="Cupin_2"/>
</dbReference>
<dbReference type="Gene3D" id="2.60.120.10">
    <property type="entry name" value="Jelly Rolls"/>
    <property type="match status" value="1"/>
</dbReference>
<reference evidence="3 4" key="1">
    <citation type="journal article" date="2015" name="Int. J. Syst. Evol. Microbiol.">
        <title>Mariniphaga sediminis sp. nov., isolated from coastal sediment.</title>
        <authorList>
            <person name="Wang F.Q."/>
            <person name="Shen Q.Y."/>
            <person name="Chen G.J."/>
            <person name="Du Z.J."/>
        </authorList>
    </citation>
    <scope>NUCLEOTIDE SEQUENCE [LARGE SCALE GENOMIC DNA]</scope>
    <source>
        <strain evidence="3 4">SY21</strain>
    </source>
</reference>
<organism evidence="3 4">
    <name type="scientific">Mariniphaga sediminis</name>
    <dbReference type="NCBI Taxonomy" id="1628158"/>
    <lineage>
        <taxon>Bacteria</taxon>
        <taxon>Pseudomonadati</taxon>
        <taxon>Bacteroidota</taxon>
        <taxon>Bacteroidia</taxon>
        <taxon>Marinilabiliales</taxon>
        <taxon>Prolixibacteraceae</taxon>
        <taxon>Mariniphaga</taxon>
    </lineage>
</organism>
<evidence type="ECO:0000259" key="2">
    <source>
        <dbReference type="Pfam" id="PF07883"/>
    </source>
</evidence>
<sequence>MKKTETISENKNYTAINIGSLEDIKSYSHIHPKLGTEIKGKVFVKTPSKATGTEISFTTIPPKAELGYFHLHYKDEEIYIILKGSGYYQVDDDCFPIQEGSVIRVAPEGVRSLCNTSDEEMVYICIQAKEHSLEEHTTDDGKRIAFTPKWKI</sequence>